<dbReference type="InterPro" id="IPR004603">
    <property type="entry name" value="DNA_mismatch_endonuc_vsr"/>
</dbReference>
<dbReference type="GO" id="GO:0016787">
    <property type="term" value="F:hydrolase activity"/>
    <property type="evidence" value="ECO:0007669"/>
    <property type="project" value="UniProtKB-KW"/>
</dbReference>
<keyword evidence="5 6" id="KW-0234">DNA repair</keyword>
<evidence type="ECO:0000256" key="1">
    <source>
        <dbReference type="ARBA" id="ARBA00022722"/>
    </source>
</evidence>
<comment type="similarity">
    <text evidence="6">Belongs to the vsr family.</text>
</comment>
<evidence type="ECO:0000256" key="4">
    <source>
        <dbReference type="ARBA" id="ARBA00022801"/>
    </source>
</evidence>
<keyword evidence="1 6" id="KW-0540">Nuclease</keyword>
<protein>
    <recommendedName>
        <fullName evidence="6">Very short patch repair endonuclease</fullName>
        <ecNumber evidence="6">3.1.-.-</ecNumber>
    </recommendedName>
</protein>
<accession>C6M4M4</accession>
<comment type="caution">
    <text evidence="8">The sequence shown here is derived from an EMBL/GenBank/DDBJ whole genome shotgun (WGS) entry which is preliminary data.</text>
</comment>
<dbReference type="InterPro" id="IPR007569">
    <property type="entry name" value="DUF559"/>
</dbReference>
<evidence type="ECO:0000256" key="3">
    <source>
        <dbReference type="ARBA" id="ARBA00022763"/>
    </source>
</evidence>
<dbReference type="Pfam" id="PF04480">
    <property type="entry name" value="DUF559"/>
    <property type="match status" value="1"/>
</dbReference>
<proteinExistence type="inferred from homology"/>
<dbReference type="Gene3D" id="3.40.960.10">
    <property type="entry name" value="VSR Endonuclease"/>
    <property type="match status" value="1"/>
</dbReference>
<feature type="domain" description="DUF559" evidence="7">
    <location>
        <begin position="94"/>
        <end position="134"/>
    </location>
</feature>
<gene>
    <name evidence="8" type="primary">vsr</name>
    <name evidence="8" type="ORF">NEISICOT_01471</name>
</gene>
<dbReference type="RefSeq" id="WP_003757796.1">
    <property type="nucleotide sequence ID" value="NZ_ACKO02000007.1"/>
</dbReference>
<dbReference type="EMBL" id="ACKO02000007">
    <property type="protein sequence ID" value="EET44807.1"/>
    <property type="molecule type" value="Genomic_DNA"/>
</dbReference>
<keyword evidence="9" id="KW-1185">Reference proteome</keyword>
<dbReference type="Proteomes" id="UP000005365">
    <property type="component" value="Unassembled WGS sequence"/>
</dbReference>
<keyword evidence="4 6" id="KW-0378">Hydrolase</keyword>
<evidence type="ECO:0000256" key="5">
    <source>
        <dbReference type="ARBA" id="ARBA00023204"/>
    </source>
</evidence>
<dbReference type="NCBIfam" id="TIGR00632">
    <property type="entry name" value="vsr"/>
    <property type="match status" value="1"/>
</dbReference>
<keyword evidence="3 6" id="KW-0227">DNA damage</keyword>
<sequence>MDKLTPEQRKKCMQSNKSTGTKPELVLAKAMWALGLRYRKNSGSIFGKPDFSFKKYKVAVFVDGEFWHGKDWEQRKAEIKGNREFWIAKIESNIRRDIEVTDRLKAEGWEVFRFWGKDVVKNPQRYAQQIADSLNRKKL</sequence>
<dbReference type="GO" id="GO:0006298">
    <property type="term" value="P:mismatch repair"/>
    <property type="evidence" value="ECO:0007669"/>
    <property type="project" value="UniProtKB-UniRule"/>
</dbReference>
<keyword evidence="2 6" id="KW-0255">Endonuclease</keyword>
<dbReference type="Pfam" id="PF03852">
    <property type="entry name" value="Vsr"/>
    <property type="match status" value="1"/>
</dbReference>
<dbReference type="EC" id="3.1.-.-" evidence="6"/>
<name>C6M4M4_NEISI</name>
<dbReference type="PIRSF" id="PIRSF018267">
    <property type="entry name" value="VSR_endonuc"/>
    <property type="match status" value="1"/>
</dbReference>
<dbReference type="CDD" id="cd00221">
    <property type="entry name" value="Vsr"/>
    <property type="match status" value="1"/>
</dbReference>
<dbReference type="eggNOG" id="COG3727">
    <property type="taxonomic scope" value="Bacteria"/>
</dbReference>
<evidence type="ECO:0000256" key="2">
    <source>
        <dbReference type="ARBA" id="ARBA00022759"/>
    </source>
</evidence>
<evidence type="ECO:0000313" key="9">
    <source>
        <dbReference type="Proteomes" id="UP000005365"/>
    </source>
</evidence>
<evidence type="ECO:0000256" key="6">
    <source>
        <dbReference type="PIRNR" id="PIRNR018267"/>
    </source>
</evidence>
<evidence type="ECO:0000259" key="7">
    <source>
        <dbReference type="Pfam" id="PF04480"/>
    </source>
</evidence>
<comment type="function">
    <text evidence="6">May nick specific sequences that contain T:G mispairs resulting from m5C-deamination.</text>
</comment>
<dbReference type="AlphaFoldDB" id="C6M4M4"/>
<dbReference type="GO" id="GO:0004519">
    <property type="term" value="F:endonuclease activity"/>
    <property type="evidence" value="ECO:0007669"/>
    <property type="project" value="UniProtKB-KW"/>
</dbReference>
<evidence type="ECO:0000313" key="8">
    <source>
        <dbReference type="EMBL" id="EET44807.1"/>
    </source>
</evidence>
<organism evidence="8 9">
    <name type="scientific">Neisseria sicca ATCC 29256</name>
    <dbReference type="NCBI Taxonomy" id="547045"/>
    <lineage>
        <taxon>Bacteria</taxon>
        <taxon>Pseudomonadati</taxon>
        <taxon>Pseudomonadota</taxon>
        <taxon>Betaproteobacteria</taxon>
        <taxon>Neisseriales</taxon>
        <taxon>Neisseriaceae</taxon>
        <taxon>Neisseria</taxon>
    </lineage>
</organism>
<dbReference type="InterPro" id="IPR011335">
    <property type="entry name" value="Restrct_endonuc-II-like"/>
</dbReference>
<reference evidence="8" key="1">
    <citation type="submission" date="2009-07" db="EMBL/GenBank/DDBJ databases">
        <authorList>
            <person name="Weinstock G."/>
            <person name="Sodergren E."/>
            <person name="Clifton S."/>
            <person name="Fulton L."/>
            <person name="Fulton B."/>
            <person name="Courtney L."/>
            <person name="Fronick C."/>
            <person name="Harrison M."/>
            <person name="Strong C."/>
            <person name="Farmer C."/>
            <person name="Delahaunty K."/>
            <person name="Markovic C."/>
            <person name="Hall O."/>
            <person name="Minx P."/>
            <person name="Tomlinson C."/>
            <person name="Mitreva M."/>
            <person name="Nelson J."/>
            <person name="Hou S."/>
            <person name="Wollam A."/>
            <person name="Pepin K.H."/>
            <person name="Johnson M."/>
            <person name="Bhonagiri V."/>
            <person name="Nash W.E."/>
            <person name="Warren W."/>
            <person name="Chinwalla A."/>
            <person name="Mardis E.R."/>
            <person name="Wilson R.K."/>
        </authorList>
    </citation>
    <scope>NUCLEOTIDE SEQUENCE [LARGE SCALE GENOMIC DNA]</scope>
    <source>
        <strain evidence="8">ATCC 29256</strain>
    </source>
</reference>
<dbReference type="SUPFAM" id="SSF52980">
    <property type="entry name" value="Restriction endonuclease-like"/>
    <property type="match status" value="1"/>
</dbReference>